<dbReference type="CDD" id="cd20736">
    <property type="entry name" value="PoNe_Nuclease"/>
    <property type="match status" value="1"/>
</dbReference>
<dbReference type="SUPFAM" id="SSF52980">
    <property type="entry name" value="Restriction endonuclease-like"/>
    <property type="match status" value="1"/>
</dbReference>
<comment type="caution">
    <text evidence="3">The sequence shown here is derived from an EMBL/GenBank/DDBJ whole genome shotgun (WGS) entry which is preliminary data.</text>
</comment>
<dbReference type="NCBIfam" id="NF009150">
    <property type="entry name" value="PRK12497.1-3"/>
    <property type="match status" value="1"/>
</dbReference>
<dbReference type="RefSeq" id="WP_163819752.1">
    <property type="nucleotide sequence ID" value="NZ_JAAGOB010000009.1"/>
</dbReference>
<dbReference type="PANTHER" id="PTHR34039">
    <property type="entry name" value="UPF0102 PROTEIN YRAN"/>
    <property type="match status" value="1"/>
</dbReference>
<dbReference type="InterPro" id="IPR011335">
    <property type="entry name" value="Restrct_endonuc-II-like"/>
</dbReference>
<dbReference type="Proteomes" id="UP000469185">
    <property type="component" value="Unassembled WGS sequence"/>
</dbReference>
<name>A0A6N9YPH2_9ACTN</name>
<evidence type="ECO:0000256" key="2">
    <source>
        <dbReference type="HAMAP-Rule" id="MF_00048"/>
    </source>
</evidence>
<keyword evidence="4" id="KW-1185">Reference proteome</keyword>
<evidence type="ECO:0000256" key="1">
    <source>
        <dbReference type="ARBA" id="ARBA00006738"/>
    </source>
</evidence>
<dbReference type="InterPro" id="IPR003509">
    <property type="entry name" value="UPF0102_YraN-like"/>
</dbReference>
<accession>A0A6N9YPH2</accession>
<reference evidence="3 4" key="1">
    <citation type="submission" date="2020-02" db="EMBL/GenBank/DDBJ databases">
        <authorList>
            <person name="Li X.-J."/>
            <person name="Feng X.-M."/>
        </authorList>
    </citation>
    <scope>NUCLEOTIDE SEQUENCE [LARGE SCALE GENOMIC DNA]</scope>
    <source>
        <strain evidence="3 4">CGMCC 4.7225</strain>
    </source>
</reference>
<sequence length="118" mass="13139">MRVKDGVGAYGEEIAVRRLEEDGLRILARNWRCPAGELDIVAEEGDVVVVCEVKTRSGLGFGSGLEAVTREKGARLRRLALAWLEANGRRGRPMRIDVIAVHRRPDEPPRVEHVRGAF</sequence>
<dbReference type="InterPro" id="IPR011856">
    <property type="entry name" value="tRNA_endonuc-like_dom_sf"/>
</dbReference>
<dbReference type="GO" id="GO:0003676">
    <property type="term" value="F:nucleic acid binding"/>
    <property type="evidence" value="ECO:0007669"/>
    <property type="project" value="InterPro"/>
</dbReference>
<dbReference type="Pfam" id="PF02021">
    <property type="entry name" value="UPF0102"/>
    <property type="match status" value="1"/>
</dbReference>
<protein>
    <recommendedName>
        <fullName evidence="2">UPF0102 protein G1H11_16770</fullName>
    </recommendedName>
</protein>
<evidence type="ECO:0000313" key="3">
    <source>
        <dbReference type="EMBL" id="NED96961.1"/>
    </source>
</evidence>
<dbReference type="PANTHER" id="PTHR34039:SF1">
    <property type="entry name" value="UPF0102 PROTEIN YRAN"/>
    <property type="match status" value="1"/>
</dbReference>
<comment type="similarity">
    <text evidence="1 2">Belongs to the UPF0102 family.</text>
</comment>
<evidence type="ECO:0000313" key="4">
    <source>
        <dbReference type="Proteomes" id="UP000469185"/>
    </source>
</evidence>
<dbReference type="NCBIfam" id="NF009154">
    <property type="entry name" value="PRK12497.3-3"/>
    <property type="match status" value="1"/>
</dbReference>
<dbReference type="EMBL" id="JAAGOB010000009">
    <property type="protein sequence ID" value="NED96961.1"/>
    <property type="molecule type" value="Genomic_DNA"/>
</dbReference>
<dbReference type="AlphaFoldDB" id="A0A6N9YPH2"/>
<organism evidence="3 4">
    <name type="scientific">Phytoactinopolyspora alkaliphila</name>
    <dbReference type="NCBI Taxonomy" id="1783498"/>
    <lineage>
        <taxon>Bacteria</taxon>
        <taxon>Bacillati</taxon>
        <taxon>Actinomycetota</taxon>
        <taxon>Actinomycetes</taxon>
        <taxon>Jiangellales</taxon>
        <taxon>Jiangellaceae</taxon>
        <taxon>Phytoactinopolyspora</taxon>
    </lineage>
</organism>
<dbReference type="Gene3D" id="3.40.1350.10">
    <property type="match status" value="1"/>
</dbReference>
<proteinExistence type="inferred from homology"/>
<dbReference type="HAMAP" id="MF_00048">
    <property type="entry name" value="UPF0102"/>
    <property type="match status" value="1"/>
</dbReference>
<gene>
    <name evidence="3" type="ORF">G1H11_16770</name>
</gene>